<reference evidence="14" key="1">
    <citation type="submission" date="2022-08" db="UniProtKB">
        <authorList>
            <consortium name="EnsemblMetazoa"/>
        </authorList>
    </citation>
    <scope>IDENTIFICATION</scope>
    <source>
        <strain evidence="14">05x7-T-G4-1.051#20</strain>
    </source>
</reference>
<dbReference type="CDD" id="cd00200">
    <property type="entry name" value="WD40"/>
    <property type="match status" value="1"/>
</dbReference>
<keyword evidence="3 9" id="KW-0853">WD repeat</keyword>
<evidence type="ECO:0000256" key="2">
    <source>
        <dbReference type="ARBA" id="ARBA00007306"/>
    </source>
</evidence>
<dbReference type="FunFam" id="2.130.10.10:FF:000075">
    <property type="entry name" value="Protein HIRA"/>
    <property type="match status" value="1"/>
</dbReference>
<evidence type="ECO:0000313" key="15">
    <source>
        <dbReference type="Proteomes" id="UP000005408"/>
    </source>
</evidence>
<dbReference type="GO" id="GO:0006355">
    <property type="term" value="P:regulation of DNA-templated transcription"/>
    <property type="evidence" value="ECO:0007669"/>
    <property type="project" value="InterPro"/>
</dbReference>
<dbReference type="GO" id="GO:0005634">
    <property type="term" value="C:nucleus"/>
    <property type="evidence" value="ECO:0007669"/>
    <property type="project" value="UniProtKB-SubCell"/>
</dbReference>
<feature type="region of interest" description="Disordered" evidence="11">
    <location>
        <begin position="411"/>
        <end position="443"/>
    </location>
</feature>
<evidence type="ECO:0000256" key="1">
    <source>
        <dbReference type="ARBA" id="ARBA00004123"/>
    </source>
</evidence>
<dbReference type="InterPro" id="IPR019775">
    <property type="entry name" value="WD40_repeat_CS"/>
</dbReference>
<feature type="domain" description="CAF1B/HIR1 beta-propeller" evidence="13">
    <location>
        <begin position="1"/>
        <end position="357"/>
    </location>
</feature>
<sequence>MRLLKPAWVTHDGKPIFSVDIHPDGSRFATGGQGDDSGKVVIWNFEPVRDEKAEKDENVPRVLCQMNNHLACVNCVRWSNNGKSLASGGDDKLIMIWQTSRAGVGPSFGSGTPTYEQWRPAATLRGHTGDVLDLAWSPNDSWLASCSIDNSIIVWNADNFPAQVVVIKGHDGLVKGVTWDPVGKYLASQSDDKSLRVWRTRDWKEEAKVTEPFNECGGTTHVLRCHWSPDGAYIVSAHAMNNSGPTAQIIEREGFKTSLDFVGHRKAITVVRFNPNIFSKKMKKGIEQSQQYTCCAIGSKDRSLSVWLTALKRPLVVTHDLFENTILDISWSKSGLELMACSSDGTVAYIEFNKDEIGDPMAQNDVELFLEKIYGKCMTKNKSSTNGTQIIESAALLKLQQQKREELQKRMTESDDKCNLSRMSDSLGSPFKPTDKQIETKTADGRRRITPIFLAPQLDVNVGEAPLPFKSQGINFTTTKASSKIVVEKQDIVTSKMVSPSSRSNMSSSNLSNQAFPSVGGEGTPKSSQALQAGEDVTPKSNQGAAPTTPGVEKMDASPTAENDPPSTPNKVINVSIQPMTALQSKPKVKHHSSEKKSSEKSEVKDKSIDKDKGPDVKDKLKTPSDKGEKEKSKDHKMSTGLKRKHHGEKKEERRGRPRKIDKERSLMSTPVTHVHHPPPLVVDGHYKAAEPELELHVPSTQKSFTKTVGGKDSSLSVEVENNISMGVHTLNKMRCVQEGLVLWEQVLNTPILTVAGSRNVVCAACEDGSLNMFSITGSRVLPSIVLDSRVSKLHIKAFLVMVITQRAFLYIWNVQQQSVVIRKESLKTIISGSDDLQKSMLTEEGMPIITVHNKKSYTFSKEMGTWMLLHNKGDALQQCSDHHSCAPPRDSTKIQGPLSSLQTSHERLGMQASRIFSAGQSLQQSSTLSHIESQLAACLLLKSAPEYKFWLQTYTRYLSQEGLESESRHIFESKLRDVCDDLLGPVYKTKGKSSWDPLILGMDKRSLLHEILPSIGSNLKLQRMFTEYHDQLESIEDR</sequence>
<evidence type="ECO:0000256" key="10">
    <source>
        <dbReference type="RuleBase" id="RU364014"/>
    </source>
</evidence>
<protein>
    <recommendedName>
        <fullName evidence="10">Protein HIRA</fullName>
    </recommendedName>
</protein>
<dbReference type="GO" id="GO:0000417">
    <property type="term" value="C:HIR complex"/>
    <property type="evidence" value="ECO:0007669"/>
    <property type="project" value="TreeGrafter"/>
</dbReference>
<keyword evidence="15" id="KW-1185">Reference proteome</keyword>
<dbReference type="PROSITE" id="PS50294">
    <property type="entry name" value="WD_REPEATS_REGION"/>
    <property type="match status" value="3"/>
</dbReference>
<dbReference type="Pfam" id="PF24105">
    <property type="entry name" value="Beta-prop_CAF1B_HIR1"/>
    <property type="match status" value="1"/>
</dbReference>
<dbReference type="RefSeq" id="XP_011424052.2">
    <property type="nucleotide sequence ID" value="XM_011425750.4"/>
</dbReference>
<dbReference type="PANTHER" id="PTHR13831">
    <property type="entry name" value="MEMBER OF THE HIR1 FAMILY OF WD-REPEAT PROTEINS"/>
    <property type="match status" value="1"/>
</dbReference>
<feature type="compositionally biased region" description="Low complexity" evidence="11">
    <location>
        <begin position="499"/>
        <end position="513"/>
    </location>
</feature>
<dbReference type="GeneID" id="105325943"/>
<evidence type="ECO:0000256" key="3">
    <source>
        <dbReference type="ARBA" id="ARBA00022574"/>
    </source>
</evidence>
<keyword evidence="4 10" id="KW-0677">Repeat</keyword>
<feature type="compositionally biased region" description="Basic and acidic residues" evidence="11">
    <location>
        <begin position="595"/>
        <end position="638"/>
    </location>
</feature>
<comment type="function">
    <text evidence="10">Required for replication-independent chromatin assembly and for the periodic repression of histone gene transcription during the cell cycle.</text>
</comment>
<dbReference type="InterPro" id="IPR015943">
    <property type="entry name" value="WD40/YVTN_repeat-like_dom_sf"/>
</dbReference>
<dbReference type="Proteomes" id="UP000005408">
    <property type="component" value="Unassembled WGS sequence"/>
</dbReference>
<accession>A0A8W8JW07</accession>
<dbReference type="InterPro" id="IPR036322">
    <property type="entry name" value="WD40_repeat_dom_sf"/>
</dbReference>
<dbReference type="PANTHER" id="PTHR13831:SF0">
    <property type="entry name" value="PROTEIN HIRA"/>
    <property type="match status" value="1"/>
</dbReference>
<dbReference type="Pfam" id="PF07569">
    <property type="entry name" value="Hira"/>
    <property type="match status" value="1"/>
</dbReference>
<keyword evidence="7 10" id="KW-0804">Transcription</keyword>
<feature type="compositionally biased region" description="Polar residues" evidence="11">
    <location>
        <begin position="569"/>
        <end position="584"/>
    </location>
</feature>
<feature type="compositionally biased region" description="Basic and acidic residues" evidence="11">
    <location>
        <begin position="649"/>
        <end position="666"/>
    </location>
</feature>
<dbReference type="GO" id="GO:0006351">
    <property type="term" value="P:DNA-templated transcription"/>
    <property type="evidence" value="ECO:0007669"/>
    <property type="project" value="InterPro"/>
</dbReference>
<keyword evidence="5 10" id="KW-0156">Chromatin regulator</keyword>
<keyword evidence="10" id="KW-0678">Repressor</keyword>
<evidence type="ECO:0000256" key="9">
    <source>
        <dbReference type="PROSITE-ProRule" id="PRU00221"/>
    </source>
</evidence>
<proteinExistence type="inferred from homology"/>
<dbReference type="GO" id="GO:0006338">
    <property type="term" value="P:chromatin remodeling"/>
    <property type="evidence" value="ECO:0007669"/>
    <property type="project" value="InterPro"/>
</dbReference>
<dbReference type="SUPFAM" id="SSF50978">
    <property type="entry name" value="WD40 repeat-like"/>
    <property type="match status" value="1"/>
</dbReference>
<evidence type="ECO:0000256" key="7">
    <source>
        <dbReference type="ARBA" id="ARBA00023163"/>
    </source>
</evidence>
<feature type="compositionally biased region" description="Basic and acidic residues" evidence="11">
    <location>
        <begin position="433"/>
        <end position="443"/>
    </location>
</feature>
<feature type="domain" description="Protein HIRA-like C-terminal" evidence="12">
    <location>
        <begin position="778"/>
        <end position="983"/>
    </location>
</feature>
<dbReference type="InterPro" id="IPR001680">
    <property type="entry name" value="WD40_rpt"/>
</dbReference>
<evidence type="ECO:0000256" key="4">
    <source>
        <dbReference type="ARBA" id="ARBA00022737"/>
    </source>
</evidence>
<dbReference type="EnsemblMetazoa" id="G21291.1">
    <property type="protein sequence ID" value="G21291.1:cds"/>
    <property type="gene ID" value="G21291"/>
</dbReference>
<feature type="repeat" description="WD" evidence="9">
    <location>
        <begin position="66"/>
        <end position="98"/>
    </location>
</feature>
<keyword evidence="8 10" id="KW-0539">Nucleus</keyword>
<name>A0A8W8JW07_MAGGI</name>
<dbReference type="GO" id="GO:0000785">
    <property type="term" value="C:chromatin"/>
    <property type="evidence" value="ECO:0007669"/>
    <property type="project" value="TreeGrafter"/>
</dbReference>
<dbReference type="KEGG" id="crg:105325943"/>
<evidence type="ECO:0000259" key="13">
    <source>
        <dbReference type="Pfam" id="PF24105"/>
    </source>
</evidence>
<evidence type="ECO:0000256" key="8">
    <source>
        <dbReference type="ARBA" id="ARBA00023242"/>
    </source>
</evidence>
<dbReference type="GO" id="GO:0031491">
    <property type="term" value="F:nucleosome binding"/>
    <property type="evidence" value="ECO:0007669"/>
    <property type="project" value="TreeGrafter"/>
</dbReference>
<dbReference type="InterPro" id="IPR055410">
    <property type="entry name" value="Beta-prop_CAF1B_HIR1"/>
</dbReference>
<dbReference type="InterPro" id="IPR031120">
    <property type="entry name" value="HIR1-like"/>
</dbReference>
<comment type="similarity">
    <text evidence="2 10">Belongs to the WD repeat HIR1 family.</text>
</comment>
<dbReference type="AlphaFoldDB" id="A0A8W8JW07"/>
<dbReference type="PROSITE" id="PS50082">
    <property type="entry name" value="WD_REPEATS_2"/>
    <property type="match status" value="3"/>
</dbReference>
<dbReference type="OrthoDB" id="1741719at2759"/>
<keyword evidence="6 10" id="KW-0805">Transcription regulation</keyword>
<feature type="region of interest" description="Disordered" evidence="11">
    <location>
        <begin position="496"/>
        <end position="680"/>
    </location>
</feature>
<dbReference type="PROSITE" id="PS00678">
    <property type="entry name" value="WD_REPEATS_1"/>
    <property type="match status" value="1"/>
</dbReference>
<organism evidence="14 15">
    <name type="scientific">Magallana gigas</name>
    <name type="common">Pacific oyster</name>
    <name type="synonym">Crassostrea gigas</name>
    <dbReference type="NCBI Taxonomy" id="29159"/>
    <lineage>
        <taxon>Eukaryota</taxon>
        <taxon>Metazoa</taxon>
        <taxon>Spiralia</taxon>
        <taxon>Lophotrochozoa</taxon>
        <taxon>Mollusca</taxon>
        <taxon>Bivalvia</taxon>
        <taxon>Autobranchia</taxon>
        <taxon>Pteriomorphia</taxon>
        <taxon>Ostreida</taxon>
        <taxon>Ostreoidea</taxon>
        <taxon>Ostreidae</taxon>
        <taxon>Magallana</taxon>
    </lineage>
</organism>
<dbReference type="Gene3D" id="2.130.10.10">
    <property type="entry name" value="YVTN repeat-like/Quinoprotein amine dehydrogenase"/>
    <property type="match status" value="2"/>
</dbReference>
<dbReference type="OMA" id="RGSWDGD"/>
<evidence type="ECO:0000256" key="11">
    <source>
        <dbReference type="SAM" id="MobiDB-lite"/>
    </source>
</evidence>
<dbReference type="SMART" id="SM00320">
    <property type="entry name" value="WD40"/>
    <property type="match status" value="7"/>
</dbReference>
<evidence type="ECO:0000313" key="14">
    <source>
        <dbReference type="EnsemblMetazoa" id="G21291.1:cds"/>
    </source>
</evidence>
<comment type="subcellular location">
    <subcellularLocation>
        <location evidence="1 10">Nucleus</location>
    </subcellularLocation>
</comment>
<dbReference type="InterPro" id="IPR011494">
    <property type="entry name" value="HIRA-like_C"/>
</dbReference>
<evidence type="ECO:0000256" key="5">
    <source>
        <dbReference type="ARBA" id="ARBA00022853"/>
    </source>
</evidence>
<evidence type="ECO:0000259" key="12">
    <source>
        <dbReference type="Pfam" id="PF07569"/>
    </source>
</evidence>
<feature type="repeat" description="WD" evidence="9">
    <location>
        <begin position="124"/>
        <end position="159"/>
    </location>
</feature>
<feature type="repeat" description="WD" evidence="9">
    <location>
        <begin position="167"/>
        <end position="208"/>
    </location>
</feature>
<evidence type="ECO:0000256" key="6">
    <source>
        <dbReference type="ARBA" id="ARBA00023015"/>
    </source>
</evidence>